<dbReference type="EMBL" id="BRXY01000127">
    <property type="protein sequence ID" value="GMH68685.1"/>
    <property type="molecule type" value="Genomic_DNA"/>
</dbReference>
<dbReference type="InterPro" id="IPR000086">
    <property type="entry name" value="NUDIX_hydrolase_dom"/>
</dbReference>
<protein>
    <recommendedName>
        <fullName evidence="2">Nudix hydrolase domain-containing protein</fullName>
    </recommendedName>
</protein>
<dbReference type="InterPro" id="IPR015797">
    <property type="entry name" value="NUDIX_hydrolase-like_dom_sf"/>
</dbReference>
<evidence type="ECO:0000313" key="3">
    <source>
        <dbReference type="EMBL" id="GMH68685.1"/>
    </source>
</evidence>
<dbReference type="PANTHER" id="PTHR43736">
    <property type="entry name" value="ADP-RIBOSE PYROPHOSPHATASE"/>
    <property type="match status" value="1"/>
</dbReference>
<dbReference type="Proteomes" id="UP001165085">
    <property type="component" value="Unassembled WGS sequence"/>
</dbReference>
<evidence type="ECO:0000313" key="4">
    <source>
        <dbReference type="Proteomes" id="UP001165085"/>
    </source>
</evidence>
<proteinExistence type="predicted"/>
<dbReference type="AlphaFoldDB" id="A0A9W7AEX3"/>
<dbReference type="SUPFAM" id="SSF55811">
    <property type="entry name" value="Nudix"/>
    <property type="match status" value="1"/>
</dbReference>
<dbReference type="PROSITE" id="PS51462">
    <property type="entry name" value="NUDIX"/>
    <property type="match status" value="1"/>
</dbReference>
<dbReference type="InterPro" id="IPR020084">
    <property type="entry name" value="NUDIX_hydrolase_CS"/>
</dbReference>
<dbReference type="PANTHER" id="PTHR43736:SF1">
    <property type="entry name" value="DIHYDRONEOPTERIN TRIPHOSPHATE DIPHOSPHATASE"/>
    <property type="match status" value="1"/>
</dbReference>
<accession>A0A9W7AEX3</accession>
<dbReference type="CDD" id="cd18873">
    <property type="entry name" value="NUDIX_NadM_like"/>
    <property type="match status" value="1"/>
</dbReference>
<dbReference type="Gene3D" id="3.90.79.10">
    <property type="entry name" value="Nucleoside Triphosphate Pyrophosphohydrolase"/>
    <property type="match status" value="1"/>
</dbReference>
<keyword evidence="4" id="KW-1185">Reference proteome</keyword>
<evidence type="ECO:0000256" key="1">
    <source>
        <dbReference type="ARBA" id="ARBA00022801"/>
    </source>
</evidence>
<keyword evidence="1" id="KW-0378">Hydrolase</keyword>
<sequence length="140" mass="16305">MIIFKGEKSLAVLRKNEPVGLALVGGFVGVGETCLQAAQREIREETGMELESYSFNLLPKIYDDPERDPRRHTVSVVYWIEIDDVVPPPKAGDDAKELVWVERNQKFVFDHEHLLERAWVERNKYREKIYEKYNPEINTG</sequence>
<dbReference type="PROSITE" id="PS00893">
    <property type="entry name" value="NUDIX_BOX"/>
    <property type="match status" value="1"/>
</dbReference>
<dbReference type="GO" id="GO:0016787">
    <property type="term" value="F:hydrolase activity"/>
    <property type="evidence" value="ECO:0007669"/>
    <property type="project" value="UniProtKB-KW"/>
</dbReference>
<name>A0A9W7AEX3_9STRA</name>
<gene>
    <name evidence="3" type="ORF">TrST_g4393</name>
</gene>
<evidence type="ECO:0000259" key="2">
    <source>
        <dbReference type="PROSITE" id="PS51462"/>
    </source>
</evidence>
<organism evidence="3 4">
    <name type="scientific">Triparma strigata</name>
    <dbReference type="NCBI Taxonomy" id="1606541"/>
    <lineage>
        <taxon>Eukaryota</taxon>
        <taxon>Sar</taxon>
        <taxon>Stramenopiles</taxon>
        <taxon>Ochrophyta</taxon>
        <taxon>Bolidophyceae</taxon>
        <taxon>Parmales</taxon>
        <taxon>Triparmaceae</taxon>
        <taxon>Triparma</taxon>
    </lineage>
</organism>
<comment type="caution">
    <text evidence="3">The sequence shown here is derived from an EMBL/GenBank/DDBJ whole genome shotgun (WGS) entry which is preliminary data.</text>
</comment>
<dbReference type="OrthoDB" id="447842at2759"/>
<feature type="domain" description="Nudix hydrolase" evidence="2">
    <location>
        <begin position="1"/>
        <end position="140"/>
    </location>
</feature>
<reference evidence="4" key="1">
    <citation type="journal article" date="2023" name="Commun. Biol.">
        <title>Genome analysis of Parmales, the sister group of diatoms, reveals the evolutionary specialization of diatoms from phago-mixotrophs to photoautotrophs.</title>
        <authorList>
            <person name="Ban H."/>
            <person name="Sato S."/>
            <person name="Yoshikawa S."/>
            <person name="Yamada K."/>
            <person name="Nakamura Y."/>
            <person name="Ichinomiya M."/>
            <person name="Sato N."/>
            <person name="Blanc-Mathieu R."/>
            <person name="Endo H."/>
            <person name="Kuwata A."/>
            <person name="Ogata H."/>
        </authorList>
    </citation>
    <scope>NUCLEOTIDE SEQUENCE [LARGE SCALE GENOMIC DNA]</scope>
    <source>
        <strain evidence="4">NIES 3701</strain>
    </source>
</reference>
<dbReference type="Pfam" id="PF00293">
    <property type="entry name" value="NUDIX"/>
    <property type="match status" value="1"/>
</dbReference>